<dbReference type="PROSITE" id="PS50157">
    <property type="entry name" value="ZINC_FINGER_C2H2_2"/>
    <property type="match status" value="1"/>
</dbReference>
<accession>A0AAE0P189</accession>
<dbReference type="InterPro" id="IPR013087">
    <property type="entry name" value="Znf_C2H2_type"/>
</dbReference>
<keyword evidence="1" id="KW-0862">Zinc</keyword>
<keyword evidence="1" id="KW-0479">Metal-binding</keyword>
<dbReference type="AlphaFoldDB" id="A0AAE0P189"/>
<evidence type="ECO:0000256" key="2">
    <source>
        <dbReference type="SAM" id="MobiDB-lite"/>
    </source>
</evidence>
<proteinExistence type="predicted"/>
<feature type="compositionally biased region" description="Basic and acidic residues" evidence="2">
    <location>
        <begin position="362"/>
        <end position="379"/>
    </location>
</feature>
<dbReference type="Gene3D" id="3.30.160.60">
    <property type="entry name" value="Classic Zinc Finger"/>
    <property type="match status" value="1"/>
</dbReference>
<feature type="domain" description="C2H2-type" evidence="3">
    <location>
        <begin position="13"/>
        <end position="37"/>
    </location>
</feature>
<dbReference type="Proteomes" id="UP001281003">
    <property type="component" value="Unassembled WGS sequence"/>
</dbReference>
<protein>
    <recommendedName>
        <fullName evidence="3">C2H2-type domain-containing protein</fullName>
    </recommendedName>
</protein>
<feature type="region of interest" description="Disordered" evidence="2">
    <location>
        <begin position="107"/>
        <end position="138"/>
    </location>
</feature>
<evidence type="ECO:0000313" key="4">
    <source>
        <dbReference type="EMBL" id="KAK3391483.1"/>
    </source>
</evidence>
<keyword evidence="5" id="KW-1185">Reference proteome</keyword>
<reference evidence="4" key="1">
    <citation type="journal article" date="2023" name="Mol. Phylogenet. Evol.">
        <title>Genome-scale phylogeny and comparative genomics of the fungal order Sordariales.</title>
        <authorList>
            <person name="Hensen N."/>
            <person name="Bonometti L."/>
            <person name="Westerberg I."/>
            <person name="Brannstrom I.O."/>
            <person name="Guillou S."/>
            <person name="Cros-Aarteil S."/>
            <person name="Calhoun S."/>
            <person name="Haridas S."/>
            <person name="Kuo A."/>
            <person name="Mondo S."/>
            <person name="Pangilinan J."/>
            <person name="Riley R."/>
            <person name="LaButti K."/>
            <person name="Andreopoulos B."/>
            <person name="Lipzen A."/>
            <person name="Chen C."/>
            <person name="Yan M."/>
            <person name="Daum C."/>
            <person name="Ng V."/>
            <person name="Clum A."/>
            <person name="Steindorff A."/>
            <person name="Ohm R.A."/>
            <person name="Martin F."/>
            <person name="Silar P."/>
            <person name="Natvig D.O."/>
            <person name="Lalanne C."/>
            <person name="Gautier V."/>
            <person name="Ament-Velasquez S.L."/>
            <person name="Kruys A."/>
            <person name="Hutchinson M.I."/>
            <person name="Powell A.J."/>
            <person name="Barry K."/>
            <person name="Miller A.N."/>
            <person name="Grigoriev I.V."/>
            <person name="Debuchy R."/>
            <person name="Gladieux P."/>
            <person name="Hiltunen Thoren M."/>
            <person name="Johannesson H."/>
        </authorList>
    </citation>
    <scope>NUCLEOTIDE SEQUENCE</scope>
    <source>
        <strain evidence="4">FGSC 1904</strain>
    </source>
</reference>
<dbReference type="SUPFAM" id="SSF57667">
    <property type="entry name" value="beta-beta-alpha zinc fingers"/>
    <property type="match status" value="1"/>
</dbReference>
<reference evidence="4" key="2">
    <citation type="submission" date="2023-07" db="EMBL/GenBank/DDBJ databases">
        <authorList>
            <consortium name="Lawrence Berkeley National Laboratory"/>
            <person name="Haridas S."/>
            <person name="Hensen N."/>
            <person name="Bonometti L."/>
            <person name="Westerberg I."/>
            <person name="Brannstrom I.O."/>
            <person name="Guillou S."/>
            <person name="Cros-Aarteil S."/>
            <person name="Calhoun S."/>
            <person name="Kuo A."/>
            <person name="Mondo S."/>
            <person name="Pangilinan J."/>
            <person name="Riley R."/>
            <person name="LaButti K."/>
            <person name="Andreopoulos B."/>
            <person name="Lipzen A."/>
            <person name="Chen C."/>
            <person name="Yanf M."/>
            <person name="Daum C."/>
            <person name="Ng V."/>
            <person name="Clum A."/>
            <person name="Steindorff A."/>
            <person name="Ohm R."/>
            <person name="Martin F."/>
            <person name="Silar P."/>
            <person name="Natvig D."/>
            <person name="Lalanne C."/>
            <person name="Gautier V."/>
            <person name="Ament-velasquez S.L."/>
            <person name="Kruys A."/>
            <person name="Hutchinson M.I."/>
            <person name="Powell A.J."/>
            <person name="Barry K."/>
            <person name="Miller A.N."/>
            <person name="Grigoriev I.V."/>
            <person name="Debuchy R."/>
            <person name="Gladieux P."/>
            <person name="Thoren M.H."/>
            <person name="Johannesson H."/>
        </authorList>
    </citation>
    <scope>NUCLEOTIDE SEQUENCE</scope>
    <source>
        <strain evidence="4">FGSC 1904</strain>
    </source>
</reference>
<sequence>MEDSTSTSPARPFQCKVCLDHFGSRQSLWLHQQQHHTATIIFVCPHCDTALPPKNKNTPSDKVILGGKLLKCPSCSRQEHPFSFVRHQTAFACGFCSQSFFSSPSPSSSAADDSTTAGNNSSSSPSSNSGSSSGLSFASPKQARRHYFAHLVDELRNNDKLIKHGKPPVKWVHTSVIEGLLQRPGIVKHWEADGTIGACKAPPGAKHIKMSWTSDKAMAKTDGTIGTNMSLQNQLQFFDLDKDGDEKAAWLAKLAFEQADKIFVSETGRVVAKHQGQVKNTGATTTTCVGNKGQKDDCKKMKKSSTRLNMNKPLPKLPTRRVATVAAATQTIDFAYLASTASTAATSPSSSSIVQQPQAFKSTDRQMKGDKRRSGGESKTKRKVRAIVQKIEMAVAGAYC</sequence>
<dbReference type="PROSITE" id="PS00028">
    <property type="entry name" value="ZINC_FINGER_C2H2_1"/>
    <property type="match status" value="1"/>
</dbReference>
<organism evidence="4 5">
    <name type="scientific">Sordaria brevicollis</name>
    <dbReference type="NCBI Taxonomy" id="83679"/>
    <lineage>
        <taxon>Eukaryota</taxon>
        <taxon>Fungi</taxon>
        <taxon>Dikarya</taxon>
        <taxon>Ascomycota</taxon>
        <taxon>Pezizomycotina</taxon>
        <taxon>Sordariomycetes</taxon>
        <taxon>Sordariomycetidae</taxon>
        <taxon>Sordariales</taxon>
        <taxon>Sordariaceae</taxon>
        <taxon>Sordaria</taxon>
    </lineage>
</organism>
<evidence type="ECO:0000259" key="3">
    <source>
        <dbReference type="PROSITE" id="PS50157"/>
    </source>
</evidence>
<gene>
    <name evidence="4" type="ORF">B0T20DRAFT_80460</name>
</gene>
<dbReference type="EMBL" id="JAUTDP010000013">
    <property type="protein sequence ID" value="KAK3391483.1"/>
    <property type="molecule type" value="Genomic_DNA"/>
</dbReference>
<dbReference type="InterPro" id="IPR036236">
    <property type="entry name" value="Znf_C2H2_sf"/>
</dbReference>
<dbReference type="GO" id="GO:0008270">
    <property type="term" value="F:zinc ion binding"/>
    <property type="evidence" value="ECO:0007669"/>
    <property type="project" value="UniProtKB-KW"/>
</dbReference>
<feature type="compositionally biased region" description="Low complexity" evidence="2">
    <location>
        <begin position="107"/>
        <end position="136"/>
    </location>
</feature>
<keyword evidence="1" id="KW-0863">Zinc-finger</keyword>
<evidence type="ECO:0000256" key="1">
    <source>
        <dbReference type="PROSITE-ProRule" id="PRU00042"/>
    </source>
</evidence>
<name>A0AAE0P189_SORBR</name>
<evidence type="ECO:0000313" key="5">
    <source>
        <dbReference type="Proteomes" id="UP001281003"/>
    </source>
</evidence>
<comment type="caution">
    <text evidence="4">The sequence shown here is derived from an EMBL/GenBank/DDBJ whole genome shotgun (WGS) entry which is preliminary data.</text>
</comment>
<feature type="region of interest" description="Disordered" evidence="2">
    <location>
        <begin position="346"/>
        <end position="383"/>
    </location>
</feature>